<dbReference type="Pfam" id="PF02518">
    <property type="entry name" value="HATPase_c"/>
    <property type="match status" value="1"/>
</dbReference>
<feature type="domain" description="Cyclic nucleotide-binding" evidence="3">
    <location>
        <begin position="44"/>
        <end position="161"/>
    </location>
</feature>
<dbReference type="STRING" id="926566.Terro_3488"/>
<proteinExistence type="predicted"/>
<dbReference type="SMART" id="SM00387">
    <property type="entry name" value="HATPase_c"/>
    <property type="match status" value="1"/>
</dbReference>
<dbReference type="Gene3D" id="2.60.120.10">
    <property type="entry name" value="Jelly Rolls"/>
    <property type="match status" value="1"/>
</dbReference>
<dbReference type="GO" id="GO:0000155">
    <property type="term" value="F:phosphorelay sensor kinase activity"/>
    <property type="evidence" value="ECO:0007669"/>
    <property type="project" value="InterPro"/>
</dbReference>
<dbReference type="InterPro" id="IPR014710">
    <property type="entry name" value="RmlC-like_jellyroll"/>
</dbReference>
<feature type="domain" description="Histidine kinase" evidence="4">
    <location>
        <begin position="315"/>
        <end position="498"/>
    </location>
</feature>
<evidence type="ECO:0000259" key="4">
    <source>
        <dbReference type="PROSITE" id="PS50109"/>
    </source>
</evidence>
<name>I3ZKD4_TERRK</name>
<dbReference type="Gene3D" id="1.10.287.130">
    <property type="match status" value="1"/>
</dbReference>
<dbReference type="OrthoDB" id="224978at2"/>
<accession>I3ZKD4</accession>
<protein>
    <recommendedName>
        <fullName evidence="2">histidine kinase</fullName>
        <ecNumber evidence="2">2.7.13.3</ecNumber>
    </recommendedName>
</protein>
<dbReference type="InterPro" id="IPR036890">
    <property type="entry name" value="HATPase_C_sf"/>
</dbReference>
<dbReference type="InterPro" id="IPR036097">
    <property type="entry name" value="HisK_dim/P_sf"/>
</dbReference>
<keyword evidence="5" id="KW-0808">Transferase</keyword>
<dbReference type="EC" id="2.7.13.3" evidence="2"/>
<dbReference type="PROSITE" id="PS50109">
    <property type="entry name" value="HIS_KIN"/>
    <property type="match status" value="1"/>
</dbReference>
<dbReference type="InterPro" id="IPR018490">
    <property type="entry name" value="cNMP-bd_dom_sf"/>
</dbReference>
<dbReference type="RefSeq" id="WP_014786963.1">
    <property type="nucleotide sequence ID" value="NC_018014.1"/>
</dbReference>
<sequence>MGSALITNPADTAHEGDDYLFAQLAPEQPTDTCEIVAALRRIKTLDPLSQDEVVWLAEHGTERKAHDGTLIFHGGTPVHHMTILLRGEIHVRRNAGPLSFFIGRSGLVTGKLPFSRMKNYGGDGYAVGDVWTLDFDESTFPEVLAAVPSLTQIVVSTLLDRTREVTRMEQQAEKLNALGKLAANLSHELNNPASAARSAANNLWTELRHYGDQKFKLGSLCFTTETKQAYGQWIQSVRDLLTPDGRPHRADAFEVSSREDMLMDWLKSKGIEEGWRIAPVLAETRIDVPQLERLAGIMSGEALTVSLGAFASALQAERMTDAVIDSTRRIFELISAIKDYSYMDQGPIQEVDLGQALDNTMTMLNSRLASVEVRREYAVDVPQISAYGGELNQVWTALLENALDAMALCADKQKAVLTLRTCLSGSTVLVEVCDNGPGIPEEIRSRIFEPFFTTKAVGQALGLGLDTANRLVTKHKGQLSVLSKPGETCIQVRLPIEQTGAY</sequence>
<dbReference type="PROSITE" id="PS50042">
    <property type="entry name" value="CNMP_BINDING_3"/>
    <property type="match status" value="1"/>
</dbReference>
<evidence type="ECO:0000259" key="3">
    <source>
        <dbReference type="PROSITE" id="PS50042"/>
    </source>
</evidence>
<keyword evidence="6" id="KW-1185">Reference proteome</keyword>
<dbReference type="EMBL" id="CP003379">
    <property type="protein sequence ID" value="AFL89702.1"/>
    <property type="molecule type" value="Genomic_DNA"/>
</dbReference>
<dbReference type="PANTHER" id="PTHR43065">
    <property type="entry name" value="SENSOR HISTIDINE KINASE"/>
    <property type="match status" value="1"/>
</dbReference>
<organism evidence="5 6">
    <name type="scientific">Terriglobus roseus (strain DSM 18391 / NRRL B-41598 / KBS 63)</name>
    <dbReference type="NCBI Taxonomy" id="926566"/>
    <lineage>
        <taxon>Bacteria</taxon>
        <taxon>Pseudomonadati</taxon>
        <taxon>Acidobacteriota</taxon>
        <taxon>Terriglobia</taxon>
        <taxon>Terriglobales</taxon>
        <taxon>Acidobacteriaceae</taxon>
        <taxon>Terriglobus</taxon>
    </lineage>
</organism>
<dbReference type="eggNOG" id="COG4191">
    <property type="taxonomic scope" value="Bacteria"/>
</dbReference>
<dbReference type="InterPro" id="IPR000595">
    <property type="entry name" value="cNMP-bd_dom"/>
</dbReference>
<dbReference type="InterPro" id="IPR004358">
    <property type="entry name" value="Sig_transdc_His_kin-like_C"/>
</dbReference>
<dbReference type="Proteomes" id="UP000006056">
    <property type="component" value="Chromosome"/>
</dbReference>
<dbReference type="InterPro" id="IPR003594">
    <property type="entry name" value="HATPase_dom"/>
</dbReference>
<dbReference type="CDD" id="cd00038">
    <property type="entry name" value="CAP_ED"/>
    <property type="match status" value="1"/>
</dbReference>
<reference evidence="5 6" key="1">
    <citation type="submission" date="2012-06" db="EMBL/GenBank/DDBJ databases">
        <title>Complete genome of Terriglobus roseus DSM 18391.</title>
        <authorList>
            <consortium name="US DOE Joint Genome Institute (JGI-PGF)"/>
            <person name="Lucas S."/>
            <person name="Copeland A."/>
            <person name="Lapidus A."/>
            <person name="Glavina del Rio T."/>
            <person name="Dalin E."/>
            <person name="Tice H."/>
            <person name="Bruce D."/>
            <person name="Goodwin L."/>
            <person name="Pitluck S."/>
            <person name="Peters L."/>
            <person name="Mikhailova N."/>
            <person name="Munk A.C.C."/>
            <person name="Kyrpides N."/>
            <person name="Mavromatis K."/>
            <person name="Ivanova N."/>
            <person name="Brettin T."/>
            <person name="Detter J.C."/>
            <person name="Han C."/>
            <person name="Larimer F."/>
            <person name="Land M."/>
            <person name="Hauser L."/>
            <person name="Markowitz V."/>
            <person name="Cheng J.-F."/>
            <person name="Hugenholtz P."/>
            <person name="Woyke T."/>
            <person name="Wu D."/>
            <person name="Brambilla E."/>
            <person name="Klenk H.-P."/>
            <person name="Eisen J.A."/>
        </authorList>
    </citation>
    <scope>NUCLEOTIDE SEQUENCE [LARGE SCALE GENOMIC DNA]</scope>
    <source>
        <strain evidence="6">DSM 18391 / NRRL B-41598 / KBS 63</strain>
    </source>
</reference>
<dbReference type="HOGENOM" id="CLU_000445_114_81_0"/>
<dbReference type="PRINTS" id="PR00344">
    <property type="entry name" value="BCTRLSENSOR"/>
</dbReference>
<gene>
    <name evidence="5" type="ordered locus">Terro_3488</name>
</gene>
<keyword evidence="5" id="KW-0418">Kinase</keyword>
<dbReference type="Gene3D" id="3.30.565.10">
    <property type="entry name" value="Histidine kinase-like ATPase, C-terminal domain"/>
    <property type="match status" value="1"/>
</dbReference>
<dbReference type="InterPro" id="IPR005467">
    <property type="entry name" value="His_kinase_dom"/>
</dbReference>
<dbReference type="KEGG" id="trs:Terro_3488"/>
<dbReference type="SUPFAM" id="SSF47384">
    <property type="entry name" value="Homodimeric domain of signal transducing histidine kinase"/>
    <property type="match status" value="1"/>
</dbReference>
<dbReference type="SUPFAM" id="SSF55874">
    <property type="entry name" value="ATPase domain of HSP90 chaperone/DNA topoisomerase II/histidine kinase"/>
    <property type="match status" value="1"/>
</dbReference>
<dbReference type="SUPFAM" id="SSF51206">
    <property type="entry name" value="cAMP-binding domain-like"/>
    <property type="match status" value="1"/>
</dbReference>
<dbReference type="AlphaFoldDB" id="I3ZKD4"/>
<evidence type="ECO:0000256" key="2">
    <source>
        <dbReference type="ARBA" id="ARBA00012438"/>
    </source>
</evidence>
<evidence type="ECO:0000313" key="5">
    <source>
        <dbReference type="EMBL" id="AFL89702.1"/>
    </source>
</evidence>
<evidence type="ECO:0000313" key="6">
    <source>
        <dbReference type="Proteomes" id="UP000006056"/>
    </source>
</evidence>
<dbReference type="PANTHER" id="PTHR43065:SF48">
    <property type="entry name" value="HISTIDINE KINASE"/>
    <property type="match status" value="1"/>
</dbReference>
<evidence type="ECO:0000256" key="1">
    <source>
        <dbReference type="ARBA" id="ARBA00000085"/>
    </source>
</evidence>
<comment type="catalytic activity">
    <reaction evidence="1">
        <text>ATP + protein L-histidine = ADP + protein N-phospho-L-histidine.</text>
        <dbReference type="EC" id="2.7.13.3"/>
    </reaction>
</comment>